<evidence type="ECO:0000313" key="1">
    <source>
        <dbReference type="EMBL" id="GGF70951.1"/>
    </source>
</evidence>
<organism evidence="1 2">
    <name type="scientific">Terasakiella brassicae</name>
    <dbReference type="NCBI Taxonomy" id="1634917"/>
    <lineage>
        <taxon>Bacteria</taxon>
        <taxon>Pseudomonadati</taxon>
        <taxon>Pseudomonadota</taxon>
        <taxon>Alphaproteobacteria</taxon>
        <taxon>Rhodospirillales</taxon>
        <taxon>Terasakiellaceae</taxon>
        <taxon>Terasakiella</taxon>
    </lineage>
</organism>
<dbReference type="Proteomes" id="UP000632498">
    <property type="component" value="Unassembled WGS sequence"/>
</dbReference>
<dbReference type="Gene3D" id="2.40.70.10">
    <property type="entry name" value="Acid Proteases"/>
    <property type="match status" value="1"/>
</dbReference>
<comment type="caution">
    <text evidence="1">The sequence shown here is derived from an EMBL/GenBank/DDBJ whole genome shotgun (WGS) entry which is preliminary data.</text>
</comment>
<gene>
    <name evidence="1" type="ORF">GCM10011332_26180</name>
</gene>
<name>A0A917C4Z0_9PROT</name>
<evidence type="ECO:0008006" key="3">
    <source>
        <dbReference type="Google" id="ProtNLM"/>
    </source>
</evidence>
<dbReference type="AlphaFoldDB" id="A0A917C4Z0"/>
<dbReference type="RefSeq" id="WP_188666037.1">
    <property type="nucleotide sequence ID" value="NZ_BMHV01000020.1"/>
</dbReference>
<accession>A0A917C4Z0</accession>
<evidence type="ECO:0000313" key="2">
    <source>
        <dbReference type="Proteomes" id="UP000632498"/>
    </source>
</evidence>
<proteinExistence type="predicted"/>
<protein>
    <recommendedName>
        <fullName evidence="3">Peptidase A2 domain-containing protein</fullName>
    </recommendedName>
</protein>
<dbReference type="SUPFAM" id="SSF50630">
    <property type="entry name" value="Acid proteases"/>
    <property type="match status" value="1"/>
</dbReference>
<reference evidence="1" key="2">
    <citation type="submission" date="2020-09" db="EMBL/GenBank/DDBJ databases">
        <authorList>
            <person name="Sun Q."/>
            <person name="Zhou Y."/>
        </authorList>
    </citation>
    <scope>NUCLEOTIDE SEQUENCE</scope>
    <source>
        <strain evidence="1">CGMCC 1.15254</strain>
    </source>
</reference>
<dbReference type="EMBL" id="BMHV01000020">
    <property type="protein sequence ID" value="GGF70951.1"/>
    <property type="molecule type" value="Genomic_DNA"/>
</dbReference>
<sequence length="156" mass="16616">MSIILDGSLVKGFPLLKVNAINVSDKTKSVEINALIDTGANFHCIDNSLANKLGMLSLGPRTNKGMSGLASSQAYNGVLMAKLHSGSNEQFNNWKAFRATGLKSSKTLPKTEPFDGLFGVDMAGLSCGALAIIGVNYLADKKFIYDGPNSSWTIEQ</sequence>
<keyword evidence="2" id="KW-1185">Reference proteome</keyword>
<dbReference type="InterPro" id="IPR021109">
    <property type="entry name" value="Peptidase_aspartic_dom_sf"/>
</dbReference>
<reference evidence="1" key="1">
    <citation type="journal article" date="2014" name="Int. J. Syst. Evol. Microbiol.">
        <title>Complete genome sequence of Corynebacterium casei LMG S-19264T (=DSM 44701T), isolated from a smear-ripened cheese.</title>
        <authorList>
            <consortium name="US DOE Joint Genome Institute (JGI-PGF)"/>
            <person name="Walter F."/>
            <person name="Albersmeier A."/>
            <person name="Kalinowski J."/>
            <person name="Ruckert C."/>
        </authorList>
    </citation>
    <scope>NUCLEOTIDE SEQUENCE</scope>
    <source>
        <strain evidence="1">CGMCC 1.15254</strain>
    </source>
</reference>